<name>A0A7H9BY58_PARPN</name>
<proteinExistence type="predicted"/>
<organism evidence="1 2">
    <name type="scientific">Paracoccus pantotrophus</name>
    <name type="common">Thiosphaera pantotropha</name>
    <dbReference type="NCBI Taxonomy" id="82367"/>
    <lineage>
        <taxon>Bacteria</taxon>
        <taxon>Pseudomonadati</taxon>
        <taxon>Pseudomonadota</taxon>
        <taxon>Alphaproteobacteria</taxon>
        <taxon>Rhodobacterales</taxon>
        <taxon>Paracoccaceae</taxon>
        <taxon>Paracoccus</taxon>
    </lineage>
</organism>
<dbReference type="RefSeq" id="WP_155984388.1">
    <property type="nucleotide sequence ID" value="NZ_CP058690.1"/>
</dbReference>
<accession>A0A7H9BY58</accession>
<gene>
    <name evidence="1" type="ORF">HYQ43_16225</name>
</gene>
<reference evidence="1 2" key="1">
    <citation type="submission" date="2020-07" db="EMBL/GenBank/DDBJ databases">
        <title>The complete genome of Paracoccus pantotrophus ACCC 10489.</title>
        <authorList>
            <person name="Si Y."/>
        </authorList>
    </citation>
    <scope>NUCLEOTIDE SEQUENCE [LARGE SCALE GENOMIC DNA]</scope>
    <source>
        <strain evidence="1 2">ACCC10489</strain>
    </source>
</reference>
<evidence type="ECO:0000313" key="1">
    <source>
        <dbReference type="EMBL" id="QLH15706.1"/>
    </source>
</evidence>
<dbReference type="EMBL" id="CP058690">
    <property type="protein sequence ID" value="QLH15706.1"/>
    <property type="molecule type" value="Genomic_DNA"/>
</dbReference>
<dbReference type="AlphaFoldDB" id="A0A7H9BY58"/>
<protein>
    <submittedName>
        <fullName evidence="1">Uncharacterized protein</fullName>
    </submittedName>
</protein>
<evidence type="ECO:0000313" key="2">
    <source>
        <dbReference type="Proteomes" id="UP000509322"/>
    </source>
</evidence>
<dbReference type="Proteomes" id="UP000509322">
    <property type="component" value="Chromosome 2"/>
</dbReference>
<sequence>MLRDRNFQSGHSWREAKKPIIAVVRTERANCQLTPVHVDGHAVLGSASASKAGNDMVQELKLFFTDYPRQICEMQGCRQSELPAGLMDQLLDYRARSLAILEDAQIFRIDADAYWMMGELVNEMKRDGLDELYSQVQLPFPAMAIMPPLTGEDGIQRQNDGSVIGLVTQVEGNIYTQRFVIRQSTVGPSTCCLVTKGMKAEVVSTPTRELFEAVGMPVPDGMIEDELAMNRNFLGAAVAIATLLRHDGMLEVQQVSLHPRQKRRQAERSGKVLPATLITKIALGKSGRGQVAAMKADMATDAHEGIPRRTHWVRGHHMKSRSGKLVWRMPHLRGAGPLVPQLRHVTGSASAKGAATTPQINDT</sequence>